<dbReference type="PRINTS" id="PR00038">
    <property type="entry name" value="HTHLUXR"/>
</dbReference>
<dbReference type="PANTHER" id="PTHR44688">
    <property type="entry name" value="DNA-BINDING TRANSCRIPTIONAL ACTIVATOR DEVR_DOSR"/>
    <property type="match status" value="1"/>
</dbReference>
<protein>
    <submittedName>
        <fullName evidence="5">LuxR family transcriptional regulator</fullName>
    </submittedName>
</protein>
<dbReference type="InterPro" id="IPR016032">
    <property type="entry name" value="Sig_transdc_resp-reg_C-effctor"/>
</dbReference>
<sequence length="90" mass="10154">MASARDERLHHLTPREQEIAAALSTGKSNNEIADGLFISANTVRFHIRNILRKLGAKNRSEVAAIVSRRRTYSPHDCSSAGFMQREHLLR</sequence>
<dbReference type="GO" id="GO:0003677">
    <property type="term" value="F:DNA binding"/>
    <property type="evidence" value="ECO:0007669"/>
    <property type="project" value="UniProtKB-KW"/>
</dbReference>
<dbReference type="Pfam" id="PF00196">
    <property type="entry name" value="GerE"/>
    <property type="match status" value="1"/>
</dbReference>
<reference evidence="5 6" key="1">
    <citation type="journal article" date="2013" name="Genome Announc.">
        <title>Draft Genome Sequence of Rhodococcus ruber Strain BKS 20-38.</title>
        <authorList>
            <person name="Bala M."/>
            <person name="Kumar S."/>
            <person name="Raghava G.P."/>
            <person name="Mayilraj S."/>
        </authorList>
    </citation>
    <scope>NUCLEOTIDE SEQUENCE [LARGE SCALE GENOMIC DNA]</scope>
    <source>
        <strain evidence="5 6">BKS 20-38</strain>
    </source>
</reference>
<dbReference type="PROSITE" id="PS00622">
    <property type="entry name" value="HTH_LUXR_1"/>
    <property type="match status" value="1"/>
</dbReference>
<evidence type="ECO:0000256" key="3">
    <source>
        <dbReference type="ARBA" id="ARBA00023163"/>
    </source>
</evidence>
<evidence type="ECO:0000259" key="4">
    <source>
        <dbReference type="PROSITE" id="PS50043"/>
    </source>
</evidence>
<dbReference type="AlphaFoldDB" id="M2WZU7"/>
<dbReference type="SMART" id="SM00421">
    <property type="entry name" value="HTH_LUXR"/>
    <property type="match status" value="1"/>
</dbReference>
<organism evidence="5 6">
    <name type="scientific">Rhodococcus ruber BKS 20-38</name>
    <dbReference type="NCBI Taxonomy" id="1278076"/>
    <lineage>
        <taxon>Bacteria</taxon>
        <taxon>Bacillati</taxon>
        <taxon>Actinomycetota</taxon>
        <taxon>Actinomycetes</taxon>
        <taxon>Mycobacteriales</taxon>
        <taxon>Nocardiaceae</taxon>
        <taxon>Rhodococcus</taxon>
    </lineage>
</organism>
<keyword evidence="3" id="KW-0804">Transcription</keyword>
<evidence type="ECO:0000313" key="5">
    <source>
        <dbReference type="EMBL" id="EME54286.1"/>
    </source>
</evidence>
<dbReference type="PANTHER" id="PTHR44688:SF16">
    <property type="entry name" value="DNA-BINDING TRANSCRIPTIONAL ACTIVATOR DEVR_DOSR"/>
    <property type="match status" value="1"/>
</dbReference>
<dbReference type="EMBL" id="AOEX01000091">
    <property type="protein sequence ID" value="EME54286.1"/>
    <property type="molecule type" value="Genomic_DNA"/>
</dbReference>
<dbReference type="PROSITE" id="PS50043">
    <property type="entry name" value="HTH_LUXR_2"/>
    <property type="match status" value="1"/>
</dbReference>
<evidence type="ECO:0000313" key="6">
    <source>
        <dbReference type="Proteomes" id="UP000011731"/>
    </source>
</evidence>
<dbReference type="SUPFAM" id="SSF46894">
    <property type="entry name" value="C-terminal effector domain of the bipartite response regulators"/>
    <property type="match status" value="1"/>
</dbReference>
<dbReference type="CDD" id="cd06170">
    <property type="entry name" value="LuxR_C_like"/>
    <property type="match status" value="1"/>
</dbReference>
<keyword evidence="6" id="KW-1185">Reference proteome</keyword>
<dbReference type="InterPro" id="IPR000792">
    <property type="entry name" value="Tscrpt_reg_LuxR_C"/>
</dbReference>
<dbReference type="Proteomes" id="UP000011731">
    <property type="component" value="Unassembled WGS sequence"/>
</dbReference>
<keyword evidence="2" id="KW-0238">DNA-binding</keyword>
<dbReference type="GO" id="GO:0006355">
    <property type="term" value="P:regulation of DNA-templated transcription"/>
    <property type="evidence" value="ECO:0007669"/>
    <property type="project" value="InterPro"/>
</dbReference>
<feature type="domain" description="HTH luxR-type" evidence="4">
    <location>
        <begin position="5"/>
        <end position="70"/>
    </location>
</feature>
<gene>
    <name evidence="5" type="ORF">G352_23671</name>
</gene>
<keyword evidence="1" id="KW-0805">Transcription regulation</keyword>
<accession>M2WZU7</accession>
<name>M2WZU7_9NOCA</name>
<evidence type="ECO:0000256" key="2">
    <source>
        <dbReference type="ARBA" id="ARBA00023125"/>
    </source>
</evidence>
<proteinExistence type="predicted"/>
<evidence type="ECO:0000256" key="1">
    <source>
        <dbReference type="ARBA" id="ARBA00023015"/>
    </source>
</evidence>
<dbReference type="Gene3D" id="1.10.10.10">
    <property type="entry name" value="Winged helix-like DNA-binding domain superfamily/Winged helix DNA-binding domain"/>
    <property type="match status" value="1"/>
</dbReference>
<comment type="caution">
    <text evidence="5">The sequence shown here is derived from an EMBL/GenBank/DDBJ whole genome shotgun (WGS) entry which is preliminary data.</text>
</comment>
<dbReference type="InterPro" id="IPR036388">
    <property type="entry name" value="WH-like_DNA-bd_sf"/>
</dbReference>